<dbReference type="Pfam" id="PF06965">
    <property type="entry name" value="Na_H_antiport_1"/>
    <property type="match status" value="1"/>
</dbReference>
<feature type="transmembrane region" description="Helical" evidence="11">
    <location>
        <begin position="134"/>
        <end position="155"/>
    </location>
</feature>
<evidence type="ECO:0000256" key="3">
    <source>
        <dbReference type="ARBA" id="ARBA00022449"/>
    </source>
</evidence>
<keyword evidence="13" id="KW-1185">Reference proteome</keyword>
<evidence type="ECO:0000256" key="9">
    <source>
        <dbReference type="ARBA" id="ARBA00023136"/>
    </source>
</evidence>
<feature type="transmembrane region" description="Helical" evidence="11">
    <location>
        <begin position="189"/>
        <end position="205"/>
    </location>
</feature>
<comment type="subcellular location">
    <subcellularLocation>
        <location evidence="1">Cell inner membrane</location>
        <topology evidence="1">Multi-pass membrane protein</topology>
    </subcellularLocation>
    <subcellularLocation>
        <location evidence="11">Cell membrane</location>
        <topology evidence="11">Multi-pass membrane protein</topology>
    </subcellularLocation>
</comment>
<comment type="function">
    <text evidence="11">Na(+)/H(+) antiporter that extrudes sodium in exchange for external protons.</text>
</comment>
<reference evidence="12 13" key="1">
    <citation type="submission" date="2016-11" db="EMBL/GenBank/DDBJ databases">
        <authorList>
            <person name="Jaros S."/>
            <person name="Januszkiewicz K."/>
            <person name="Wedrychowicz H."/>
        </authorList>
    </citation>
    <scope>NUCLEOTIDE SEQUENCE [LARGE SCALE GENOMIC DNA]</scope>
    <source>
        <strain evidence="12 13">DSM 44523</strain>
    </source>
</reference>
<keyword evidence="8 11" id="KW-0406">Ion transport</keyword>
<dbReference type="GO" id="GO:0006885">
    <property type="term" value="P:regulation of pH"/>
    <property type="evidence" value="ECO:0007669"/>
    <property type="project" value="UniProtKB-UniRule"/>
</dbReference>
<feature type="transmembrane region" description="Helical" evidence="11">
    <location>
        <begin position="21"/>
        <end position="40"/>
    </location>
</feature>
<organism evidence="12 13">
    <name type="scientific">Streptoalloteichus hindustanus</name>
    <dbReference type="NCBI Taxonomy" id="2017"/>
    <lineage>
        <taxon>Bacteria</taxon>
        <taxon>Bacillati</taxon>
        <taxon>Actinomycetota</taxon>
        <taxon>Actinomycetes</taxon>
        <taxon>Pseudonocardiales</taxon>
        <taxon>Pseudonocardiaceae</taxon>
        <taxon>Streptoalloteichus</taxon>
    </lineage>
</organism>
<evidence type="ECO:0000256" key="10">
    <source>
        <dbReference type="ARBA" id="ARBA00023201"/>
    </source>
</evidence>
<keyword evidence="4 11" id="KW-1003">Cell membrane</keyword>
<comment type="catalytic activity">
    <reaction evidence="11">
        <text>Na(+)(in) + 2 H(+)(out) = Na(+)(out) + 2 H(+)(in)</text>
        <dbReference type="Rhea" id="RHEA:29251"/>
        <dbReference type="ChEBI" id="CHEBI:15378"/>
        <dbReference type="ChEBI" id="CHEBI:29101"/>
    </reaction>
</comment>
<comment type="similarity">
    <text evidence="11">Belongs to the NhaA Na(+)/H(+) (TC 2.A.33) antiporter family.</text>
</comment>
<keyword evidence="3 11" id="KW-0050">Antiport</keyword>
<dbReference type="GO" id="GO:0005886">
    <property type="term" value="C:plasma membrane"/>
    <property type="evidence" value="ECO:0007669"/>
    <property type="project" value="UniProtKB-SubCell"/>
</dbReference>
<dbReference type="PANTHER" id="PTHR30341">
    <property type="entry name" value="SODIUM ION/PROTON ANTIPORTER NHAA-RELATED"/>
    <property type="match status" value="1"/>
</dbReference>
<keyword evidence="2 11" id="KW-0813">Transport</keyword>
<keyword evidence="9 11" id="KW-0472">Membrane</keyword>
<keyword evidence="7 11" id="KW-0915">Sodium</keyword>
<dbReference type="InterPro" id="IPR023171">
    <property type="entry name" value="Na/H_antiporter_dom_sf"/>
</dbReference>
<evidence type="ECO:0000313" key="13">
    <source>
        <dbReference type="Proteomes" id="UP000184501"/>
    </source>
</evidence>
<keyword evidence="10 11" id="KW-0739">Sodium transport</keyword>
<feature type="transmembrane region" description="Helical" evidence="11">
    <location>
        <begin position="335"/>
        <end position="357"/>
    </location>
</feature>
<evidence type="ECO:0000256" key="4">
    <source>
        <dbReference type="ARBA" id="ARBA00022475"/>
    </source>
</evidence>
<dbReference type="EMBL" id="FQVN01000007">
    <property type="protein sequence ID" value="SHG26917.1"/>
    <property type="molecule type" value="Genomic_DNA"/>
</dbReference>
<dbReference type="RefSeq" id="WP_083960043.1">
    <property type="nucleotide sequence ID" value="NZ_FQVN01000007.1"/>
</dbReference>
<evidence type="ECO:0000313" key="12">
    <source>
        <dbReference type="EMBL" id="SHG26917.1"/>
    </source>
</evidence>
<feature type="transmembrane region" description="Helical" evidence="11">
    <location>
        <begin position="268"/>
        <end position="287"/>
    </location>
</feature>
<protein>
    <recommendedName>
        <fullName evidence="11">Na(+)/H(+) antiporter NhaA</fullName>
    </recommendedName>
    <alternativeName>
        <fullName evidence="11">Sodium/proton antiporter NhaA</fullName>
    </alternativeName>
</protein>
<feature type="transmembrane region" description="Helical" evidence="11">
    <location>
        <begin position="102"/>
        <end position="122"/>
    </location>
</feature>
<keyword evidence="6 11" id="KW-1133">Transmembrane helix</keyword>
<evidence type="ECO:0000256" key="11">
    <source>
        <dbReference type="HAMAP-Rule" id="MF_01844"/>
    </source>
</evidence>
<dbReference type="PANTHER" id="PTHR30341:SF0">
    <property type="entry name" value="NA(+)_H(+) ANTIPORTER NHAA"/>
    <property type="match status" value="1"/>
</dbReference>
<dbReference type="Proteomes" id="UP000184501">
    <property type="component" value="Unassembled WGS sequence"/>
</dbReference>
<name>A0A1M5IF91_STRHI</name>
<feature type="transmembrane region" description="Helical" evidence="11">
    <location>
        <begin position="299"/>
        <end position="323"/>
    </location>
</feature>
<dbReference type="Gene3D" id="1.20.1530.10">
    <property type="entry name" value="Na+/H+ antiporter like domain"/>
    <property type="match status" value="1"/>
</dbReference>
<feature type="transmembrane region" description="Helical" evidence="11">
    <location>
        <begin position="162"/>
        <end position="183"/>
    </location>
</feature>
<dbReference type="GO" id="GO:0015385">
    <property type="term" value="F:sodium:proton antiporter activity"/>
    <property type="evidence" value="ECO:0007669"/>
    <property type="project" value="UniProtKB-UniRule"/>
</dbReference>
<evidence type="ECO:0000256" key="5">
    <source>
        <dbReference type="ARBA" id="ARBA00022692"/>
    </source>
</evidence>
<proteinExistence type="inferred from homology"/>
<evidence type="ECO:0000256" key="1">
    <source>
        <dbReference type="ARBA" id="ARBA00004429"/>
    </source>
</evidence>
<gene>
    <name evidence="11" type="primary">nhaA</name>
    <name evidence="12" type="ORF">SAMN05444320_107256</name>
</gene>
<dbReference type="HAMAP" id="MF_01844">
    <property type="entry name" value="NhaA"/>
    <property type="match status" value="1"/>
</dbReference>
<dbReference type="NCBIfam" id="TIGR00773">
    <property type="entry name" value="NhaA"/>
    <property type="match status" value="1"/>
</dbReference>
<sequence>MMALRDRPTTTVSELARYLRTETVGGLVLLTATALALLWANSPWRDSYQALFSFEVGPHLAHLHLSVASWIEDGLLAVFFFVAGLELKRELVAGELAGPRTAALPVIAAVGGMVAPALLALAVSAGTPGAERAWAVPVATDIAFALAVLAITGASMPRSARVFLLSLAVVDDLGAIIVIAAVFTQGLNLVALLVAAALSGLYGFLQHRRVTTPLVYVPLAAATWTAVHASGIHATIAGVVLAMLTRGRPDPGEAHAPAVRMRHLLQPWSAGLAVPLFALSAAGVPVGGPALRELLTDQVAIAVVVGLLLGKLTGILGSSYLAVRLGFAVRPDGLAWRDLGAVALLGGVGFTISLLIAELSLVGAAEERAKAAVLVASATAALLASAAMMCRSRHHRRTKHPNPG</sequence>
<accession>A0A1M5IF91</accession>
<dbReference type="AlphaFoldDB" id="A0A1M5IF91"/>
<keyword evidence="5 11" id="KW-0812">Transmembrane</keyword>
<evidence type="ECO:0000256" key="2">
    <source>
        <dbReference type="ARBA" id="ARBA00022448"/>
    </source>
</evidence>
<feature type="transmembrane region" description="Helical" evidence="11">
    <location>
        <begin position="369"/>
        <end position="390"/>
    </location>
</feature>
<feature type="transmembrane region" description="Helical" evidence="11">
    <location>
        <begin position="60"/>
        <end position="82"/>
    </location>
</feature>
<evidence type="ECO:0000256" key="7">
    <source>
        <dbReference type="ARBA" id="ARBA00023053"/>
    </source>
</evidence>
<evidence type="ECO:0000256" key="6">
    <source>
        <dbReference type="ARBA" id="ARBA00022989"/>
    </source>
</evidence>
<evidence type="ECO:0000256" key="8">
    <source>
        <dbReference type="ARBA" id="ARBA00023065"/>
    </source>
</evidence>
<dbReference type="InterPro" id="IPR004670">
    <property type="entry name" value="NhaA"/>
</dbReference>
<dbReference type="STRING" id="2017.SAMN05444320_107256"/>